<dbReference type="KEGG" id="sace:GIY23_16120"/>
<dbReference type="AlphaFoldDB" id="A0A5Q3QHA0"/>
<dbReference type="PANTHER" id="PTHR43825:SF1">
    <property type="entry name" value="TRANSKETOLASE-LIKE PYRIMIDINE-BINDING DOMAIN-CONTAINING PROTEIN"/>
    <property type="match status" value="1"/>
</dbReference>
<sequence length="304" mass="32752">MTTTETPATTMRERFVHTVDRALDDQANLAVVLADISSDRFEQAQARHPDRVLNVGIREQLLVSTAGGLALAGMRPVVHTITPFAVERPFEQLKLDLNHQGVGAVLVSTGGSYDYPFAGRTHMAPGDVALLDTLPHWTIHVPGHADELDPLLRTALSGDGLVYLRMSERQNSEPVATGPGLVRVRSGGTGVVLAVGPMLDPVLEATANLDVSVLYAATVRPFDHRTLRAAAKLAAPDVALVEPYLAGTSAHVVDDALHDLPHRVLSLGVTRDNELRDYGDIEDHDTAHGLTPKQIASSLRAFFR</sequence>
<dbReference type="SUPFAM" id="SSF52518">
    <property type="entry name" value="Thiamin diphosphate-binding fold (THDP-binding)"/>
    <property type="match status" value="1"/>
</dbReference>
<dbReference type="Pfam" id="PF02779">
    <property type="entry name" value="Transket_pyr"/>
    <property type="match status" value="1"/>
</dbReference>
<dbReference type="RefSeq" id="WP_154077418.1">
    <property type="nucleotide sequence ID" value="NZ_CP045929.1"/>
</dbReference>
<dbReference type="SMART" id="SM00861">
    <property type="entry name" value="Transket_pyr"/>
    <property type="match status" value="1"/>
</dbReference>
<dbReference type="EMBL" id="CP045929">
    <property type="protein sequence ID" value="QGK70839.1"/>
    <property type="molecule type" value="Genomic_DNA"/>
</dbReference>
<proteinExistence type="predicted"/>
<keyword evidence="3" id="KW-1185">Reference proteome</keyword>
<dbReference type="Gene3D" id="3.40.50.970">
    <property type="match status" value="1"/>
</dbReference>
<dbReference type="Gene3D" id="3.40.50.920">
    <property type="match status" value="1"/>
</dbReference>
<dbReference type="InterPro" id="IPR005475">
    <property type="entry name" value="Transketolase-like_Pyr-bd"/>
</dbReference>
<protein>
    <submittedName>
        <fullName evidence="2">Transketolase</fullName>
    </submittedName>
</protein>
<gene>
    <name evidence="2" type="ORF">GIY23_16120</name>
</gene>
<dbReference type="InterPro" id="IPR009014">
    <property type="entry name" value="Transketo_C/PFOR_II"/>
</dbReference>
<feature type="domain" description="Transketolase-like pyrimidine-binding" evidence="1">
    <location>
        <begin position="9"/>
        <end position="175"/>
    </location>
</feature>
<dbReference type="SUPFAM" id="SSF52922">
    <property type="entry name" value="TK C-terminal domain-like"/>
    <property type="match status" value="1"/>
</dbReference>
<name>A0A5Q3QHA0_9PSEU</name>
<dbReference type="InterPro" id="IPR029061">
    <property type="entry name" value="THDP-binding"/>
</dbReference>
<accession>A0A5Q3QHA0</accession>
<evidence type="ECO:0000313" key="3">
    <source>
        <dbReference type="Proteomes" id="UP000371041"/>
    </source>
</evidence>
<dbReference type="InterPro" id="IPR051157">
    <property type="entry name" value="PDH/Transketolase"/>
</dbReference>
<dbReference type="Proteomes" id="UP000371041">
    <property type="component" value="Chromosome"/>
</dbReference>
<organism evidence="2 3">
    <name type="scientific">Allosaccharopolyspora coralli</name>
    <dbReference type="NCBI Taxonomy" id="2665642"/>
    <lineage>
        <taxon>Bacteria</taxon>
        <taxon>Bacillati</taxon>
        <taxon>Actinomycetota</taxon>
        <taxon>Actinomycetes</taxon>
        <taxon>Pseudonocardiales</taxon>
        <taxon>Pseudonocardiaceae</taxon>
        <taxon>Allosaccharopolyspora</taxon>
    </lineage>
</organism>
<evidence type="ECO:0000259" key="1">
    <source>
        <dbReference type="SMART" id="SM00861"/>
    </source>
</evidence>
<dbReference type="PANTHER" id="PTHR43825">
    <property type="entry name" value="PYRUVATE DEHYDROGENASE E1 COMPONENT"/>
    <property type="match status" value="1"/>
</dbReference>
<dbReference type="CDD" id="cd07033">
    <property type="entry name" value="TPP_PYR_DXS_TK_like"/>
    <property type="match status" value="1"/>
</dbReference>
<dbReference type="GO" id="GO:0000287">
    <property type="term" value="F:magnesium ion binding"/>
    <property type="evidence" value="ECO:0007669"/>
    <property type="project" value="UniProtKB-ARBA"/>
</dbReference>
<evidence type="ECO:0000313" key="2">
    <source>
        <dbReference type="EMBL" id="QGK70839.1"/>
    </source>
</evidence>
<reference evidence="3" key="1">
    <citation type="submission" date="2019-11" db="EMBL/GenBank/DDBJ databases">
        <title>The complete genome sequence of Saccharopolyspora sp. E2A.</title>
        <authorList>
            <person name="Zhang G."/>
        </authorList>
    </citation>
    <scope>NUCLEOTIDE SEQUENCE [LARGE SCALE GENOMIC DNA]</scope>
    <source>
        <strain evidence="3">E2A</strain>
    </source>
</reference>